<keyword evidence="1" id="KW-1133">Transmembrane helix</keyword>
<feature type="transmembrane region" description="Helical" evidence="1">
    <location>
        <begin position="296"/>
        <end position="316"/>
    </location>
</feature>
<dbReference type="EMBL" id="VYUY01000022">
    <property type="protein sequence ID" value="KAA9130137.1"/>
    <property type="molecule type" value="Genomic_DNA"/>
</dbReference>
<feature type="transmembrane region" description="Helical" evidence="1">
    <location>
        <begin position="443"/>
        <end position="464"/>
    </location>
</feature>
<feature type="transmembrane region" description="Helical" evidence="1">
    <location>
        <begin position="484"/>
        <end position="505"/>
    </location>
</feature>
<feature type="transmembrane region" description="Helical" evidence="1">
    <location>
        <begin position="273"/>
        <end position="290"/>
    </location>
</feature>
<feature type="transmembrane region" description="Helical" evidence="1">
    <location>
        <begin position="328"/>
        <end position="346"/>
    </location>
</feature>
<feature type="transmembrane region" description="Helical" evidence="1">
    <location>
        <begin position="242"/>
        <end position="261"/>
    </location>
</feature>
<feature type="transmembrane region" description="Helical" evidence="1">
    <location>
        <begin position="33"/>
        <end position="54"/>
    </location>
</feature>
<feature type="transmembrane region" description="Helical" evidence="1">
    <location>
        <begin position="216"/>
        <end position="236"/>
    </location>
</feature>
<evidence type="ECO:0000313" key="2">
    <source>
        <dbReference type="EMBL" id="KAA9130137.1"/>
    </source>
</evidence>
<feature type="transmembrane region" description="Helical" evidence="1">
    <location>
        <begin position="97"/>
        <end position="117"/>
    </location>
</feature>
<keyword evidence="3" id="KW-1185">Reference proteome</keyword>
<evidence type="ECO:0000313" key="3">
    <source>
        <dbReference type="Proteomes" id="UP000326838"/>
    </source>
</evidence>
<dbReference type="RefSeq" id="WP_150895701.1">
    <property type="nucleotide sequence ID" value="NZ_VYUY01000022.1"/>
</dbReference>
<dbReference type="Proteomes" id="UP000326838">
    <property type="component" value="Unassembled WGS sequence"/>
</dbReference>
<protein>
    <submittedName>
        <fullName evidence="2">Uncharacterized protein</fullName>
    </submittedName>
</protein>
<keyword evidence="1" id="KW-0812">Transmembrane</keyword>
<feature type="transmembrane region" description="Helical" evidence="1">
    <location>
        <begin position="66"/>
        <end position="85"/>
    </location>
</feature>
<sequence length="654" mass="68889">MSYVELAPVALLCALILFLPGLALALSLRLRGLWAVATASALGLTVLATASILAPAVGMTWGPMPILIVTVAAVLGVGILTWLVPATRQRRVAARPAWWPVGVGALLAAAIIGFQLVRVTGSPEAFSQSYDNVFHLNAVRWVLDTQSASPFSLGRMTSPEGALGFYPSAWHGLTALVVQITGTSIPVAINAVSFVGACVIWPIGVMLLTRTIFGRNGALTVAAGVLAAAFPTYPLLLLNYGVLYPMFLSYAVLPLAVAALIRLVGAFPASDGLTRWPALLVLGGVVPGMAVAHPGALVSLLAFSLPIVVVASVRVFAAKPGRRGSAILAGWLVAYAVFGVVALQIVRPPADQIYWPIAESPGQAIGEVLTASVYFMPVAFVAAALMIVGIVCAIRRRDAAGWTAIGLWALAGVLYVIVAASPWELVRLLVTGPWYNNIPRLAALYPLATIPLAAFGASQIWRVVSKRMVDRRSVSRSSAGSPRLLAVGLAAALTALLVASTQGAAIRDAVNEARGVYAIGDDSWMLTPDELAMFERVQRIVPEDEVIGGSPWTGAGLAYAFAGRHVLMPHLLMDVSPDLETFLDGFATAEPGEPACAATRRLDVEWILDFGDQQINNSENTYPGLKDLEDSANVELVDEVGEARLYRIVGCGVG</sequence>
<dbReference type="AlphaFoldDB" id="A0A5N0T7L8"/>
<feature type="transmembrane region" description="Helical" evidence="1">
    <location>
        <begin position="6"/>
        <end position="26"/>
    </location>
</feature>
<dbReference type="InterPro" id="IPR046671">
    <property type="entry name" value="DUF6541"/>
</dbReference>
<name>A0A5N0T7L8_9MICO</name>
<feature type="transmembrane region" description="Helical" evidence="1">
    <location>
        <begin position="187"/>
        <end position="209"/>
    </location>
</feature>
<reference evidence="3" key="1">
    <citation type="submission" date="2019-09" db="EMBL/GenBank/DDBJ databases">
        <title>Mumia zhuanghuii sp. nov. isolated from the intestinal contents of plateau pika (Ochotona curzoniae) in the Qinghai-Tibet plateau of China.</title>
        <authorList>
            <person name="Tian Z."/>
        </authorList>
    </citation>
    <scope>NUCLEOTIDE SEQUENCE [LARGE SCALE GENOMIC DNA]</scope>
    <source>
        <strain evidence="3">L-033</strain>
    </source>
</reference>
<accession>A0A5N0T7L8</accession>
<keyword evidence="1" id="KW-0472">Membrane</keyword>
<feature type="transmembrane region" description="Helical" evidence="1">
    <location>
        <begin position="401"/>
        <end position="423"/>
    </location>
</feature>
<dbReference type="Pfam" id="PF20176">
    <property type="entry name" value="DUF6541"/>
    <property type="match status" value="1"/>
</dbReference>
<organism evidence="2 3">
    <name type="scientific">Microbacterium caowuchunii</name>
    <dbReference type="NCBI Taxonomy" id="2614638"/>
    <lineage>
        <taxon>Bacteria</taxon>
        <taxon>Bacillati</taxon>
        <taxon>Actinomycetota</taxon>
        <taxon>Actinomycetes</taxon>
        <taxon>Micrococcales</taxon>
        <taxon>Microbacteriaceae</taxon>
        <taxon>Microbacterium</taxon>
    </lineage>
</organism>
<proteinExistence type="predicted"/>
<comment type="caution">
    <text evidence="2">The sequence shown here is derived from an EMBL/GenBank/DDBJ whole genome shotgun (WGS) entry which is preliminary data.</text>
</comment>
<gene>
    <name evidence="2" type="ORF">F6B40_15790</name>
</gene>
<evidence type="ECO:0000256" key="1">
    <source>
        <dbReference type="SAM" id="Phobius"/>
    </source>
</evidence>
<feature type="transmembrane region" description="Helical" evidence="1">
    <location>
        <begin position="374"/>
        <end position="394"/>
    </location>
</feature>